<sequence>MLPDGPPPTPFDSLITPPSAVHVAAPEMASARVMSTPMEIHAKMPSSTESPRSAYSSMGSKPVAADSLRMLSAELSVTVCVLTAYVAVAATSVSRSWSKKSWPVCDDLAPEYVLFSSTVPPWDPSTWICVLRPV</sequence>
<reference evidence="1" key="3">
    <citation type="submission" date="2015-02" db="UniProtKB">
        <authorList>
            <consortium name="EnsemblProtists"/>
        </authorList>
    </citation>
    <scope>IDENTIFICATION</scope>
    <source>
        <strain evidence="1">DAOM BR144</strain>
    </source>
</reference>
<accession>K3XBR9</accession>
<reference evidence="2" key="2">
    <citation type="submission" date="2010-04" db="EMBL/GenBank/DDBJ databases">
        <authorList>
            <person name="Buell R."/>
            <person name="Hamilton J."/>
            <person name="Hostetler J."/>
        </authorList>
    </citation>
    <scope>NUCLEOTIDE SEQUENCE [LARGE SCALE GENOMIC DNA]</scope>
    <source>
        <strain evidence="2">DAOM:BR144</strain>
    </source>
</reference>
<organism evidence="1 2">
    <name type="scientific">Globisporangium ultimum (strain ATCC 200006 / CBS 805.95 / DAOM BR144)</name>
    <name type="common">Pythium ultimum</name>
    <dbReference type="NCBI Taxonomy" id="431595"/>
    <lineage>
        <taxon>Eukaryota</taxon>
        <taxon>Sar</taxon>
        <taxon>Stramenopiles</taxon>
        <taxon>Oomycota</taxon>
        <taxon>Peronosporomycetes</taxon>
        <taxon>Pythiales</taxon>
        <taxon>Pythiaceae</taxon>
        <taxon>Globisporangium</taxon>
    </lineage>
</organism>
<protein>
    <submittedName>
        <fullName evidence="1">Uncharacterized protein</fullName>
    </submittedName>
</protein>
<reference evidence="2" key="1">
    <citation type="journal article" date="2010" name="Genome Biol.">
        <title>Genome sequence of the necrotrophic plant pathogen Pythium ultimum reveals original pathogenicity mechanisms and effector repertoire.</title>
        <authorList>
            <person name="Levesque C.A."/>
            <person name="Brouwer H."/>
            <person name="Cano L."/>
            <person name="Hamilton J.P."/>
            <person name="Holt C."/>
            <person name="Huitema E."/>
            <person name="Raffaele S."/>
            <person name="Robideau G.P."/>
            <person name="Thines M."/>
            <person name="Win J."/>
            <person name="Zerillo M.M."/>
            <person name="Beakes G.W."/>
            <person name="Boore J.L."/>
            <person name="Busam D."/>
            <person name="Dumas B."/>
            <person name="Ferriera S."/>
            <person name="Fuerstenberg S.I."/>
            <person name="Gachon C.M."/>
            <person name="Gaulin E."/>
            <person name="Govers F."/>
            <person name="Grenville-Briggs L."/>
            <person name="Horner N."/>
            <person name="Hostetler J."/>
            <person name="Jiang R.H."/>
            <person name="Johnson J."/>
            <person name="Krajaejun T."/>
            <person name="Lin H."/>
            <person name="Meijer H.J."/>
            <person name="Moore B."/>
            <person name="Morris P."/>
            <person name="Phuntmart V."/>
            <person name="Puiu D."/>
            <person name="Shetty J."/>
            <person name="Stajich J.E."/>
            <person name="Tripathy S."/>
            <person name="Wawra S."/>
            <person name="van West P."/>
            <person name="Whitty B.R."/>
            <person name="Coutinho P.M."/>
            <person name="Henrissat B."/>
            <person name="Martin F."/>
            <person name="Thomas P.D."/>
            <person name="Tyler B.M."/>
            <person name="De Vries R.P."/>
            <person name="Kamoun S."/>
            <person name="Yandell M."/>
            <person name="Tisserat N."/>
            <person name="Buell C.R."/>
        </authorList>
    </citation>
    <scope>NUCLEOTIDE SEQUENCE</scope>
    <source>
        <strain evidence="2">DAOM:BR144</strain>
    </source>
</reference>
<dbReference type="VEuPathDB" id="FungiDB:PYU1_G014637"/>
<name>K3XBR9_GLOUD</name>
<dbReference type="eggNOG" id="ENOG502SYJZ">
    <property type="taxonomic scope" value="Eukaryota"/>
</dbReference>
<evidence type="ECO:0000313" key="1">
    <source>
        <dbReference type="EnsemblProtists" id="PYU1_T014668"/>
    </source>
</evidence>
<dbReference type="Proteomes" id="UP000019132">
    <property type="component" value="Unassembled WGS sequence"/>
</dbReference>
<dbReference type="InParanoid" id="K3XBR9"/>
<dbReference type="AlphaFoldDB" id="K3XBR9"/>
<dbReference type="EMBL" id="GL376587">
    <property type="status" value="NOT_ANNOTATED_CDS"/>
    <property type="molecule type" value="Genomic_DNA"/>
</dbReference>
<dbReference type="EnsemblProtists" id="PYU1_T014668">
    <property type="protein sequence ID" value="PYU1_T014668"/>
    <property type="gene ID" value="PYU1_G014637"/>
</dbReference>
<keyword evidence="2" id="KW-1185">Reference proteome</keyword>
<proteinExistence type="predicted"/>
<dbReference type="HOGENOM" id="CLU_156902_0_0_1"/>
<evidence type="ECO:0000313" key="2">
    <source>
        <dbReference type="Proteomes" id="UP000019132"/>
    </source>
</evidence>